<protein>
    <submittedName>
        <fullName evidence="1">Uncharacterized protein</fullName>
    </submittedName>
</protein>
<dbReference type="Proteomes" id="UP000183077">
    <property type="component" value="Unassembled WGS sequence"/>
</dbReference>
<evidence type="ECO:0000313" key="1">
    <source>
        <dbReference type="EMBL" id="SEJ29147.1"/>
    </source>
</evidence>
<dbReference type="SUPFAM" id="SSF53756">
    <property type="entry name" value="UDP-Glycosyltransferase/glycogen phosphorylase"/>
    <property type="match status" value="1"/>
</dbReference>
<evidence type="ECO:0000313" key="2">
    <source>
        <dbReference type="Proteomes" id="UP000183077"/>
    </source>
</evidence>
<accession>A0A1H6XQV7</accession>
<gene>
    <name evidence="1" type="ORF">SAMN04488018_12213</name>
</gene>
<dbReference type="EMBL" id="FNYS01000022">
    <property type="protein sequence ID" value="SEJ29147.1"/>
    <property type="molecule type" value="Genomic_DNA"/>
</dbReference>
<organism evidence="1 2">
    <name type="scientific">Myroides marinus</name>
    <dbReference type="NCBI Taxonomy" id="703342"/>
    <lineage>
        <taxon>Bacteria</taxon>
        <taxon>Pseudomonadati</taxon>
        <taxon>Bacteroidota</taxon>
        <taxon>Flavobacteriia</taxon>
        <taxon>Flavobacteriales</taxon>
        <taxon>Flavobacteriaceae</taxon>
        <taxon>Myroides</taxon>
    </lineage>
</organism>
<dbReference type="Gene3D" id="3.40.50.2000">
    <property type="entry name" value="Glycogen Phosphorylase B"/>
    <property type="match status" value="1"/>
</dbReference>
<sequence length="370" mass="43552">MKDTHILIFEHDIVKYPPILSFISFLFQENKKIVLIGYCSDEYFIRDFIDNGGVYYNVIDNKLEDNIVKKMFRYLLFKKRVKGIVKEFDEKYCRIYFFGEKCAWLLYTIVSNYSSVIYLFETPTFVVELKYRLLSPMLNYKEVLQRAYKVVCCEYNRAHITKSYFSLKELPIIIPNKPIVKSVEKKDISELEDLVDKKVILYQGIFNYPERKLDEFCLAMEYLPEDYVLCLMGGDNKYKAILKSKYSSDRIRFLNYVTPPMHLQITEMAYIGILVYNSGGNNISETLNTLYCAPNKIYEYSKFSIPMISNDVPALDFLFKKFKCGEISCDEAQSIASKILEIDKFYSNYSKGSTLLYNSVDLRELYFKIS</sequence>
<proteinExistence type="predicted"/>
<reference evidence="1 2" key="1">
    <citation type="submission" date="2016-10" db="EMBL/GenBank/DDBJ databases">
        <authorList>
            <person name="de Groot N.N."/>
        </authorList>
    </citation>
    <scope>NUCLEOTIDE SEQUENCE [LARGE SCALE GENOMIC DNA]</scope>
    <source>
        <strain evidence="1 2">DSM 23048</strain>
    </source>
</reference>
<dbReference type="AlphaFoldDB" id="A0A1H6XQV7"/>
<dbReference type="RefSeq" id="WP_074747526.1">
    <property type="nucleotide sequence ID" value="NZ_FNYS01000022.1"/>
</dbReference>
<dbReference type="GeneID" id="82258351"/>
<name>A0A1H6XQV7_9FLAO</name>